<protein>
    <submittedName>
        <fullName evidence="2">Transcriptional repressor</fullName>
    </submittedName>
</protein>
<dbReference type="GO" id="GO:0045892">
    <property type="term" value="P:negative regulation of DNA-templated transcription"/>
    <property type="evidence" value="ECO:0007669"/>
    <property type="project" value="TreeGrafter"/>
</dbReference>
<keyword evidence="1" id="KW-0479">Metal-binding</keyword>
<comment type="caution">
    <text evidence="2">The sequence shown here is derived from an EMBL/GenBank/DDBJ whole genome shotgun (WGS) entry which is preliminary data.</text>
</comment>
<dbReference type="PANTHER" id="PTHR33202:SF22">
    <property type="entry name" value="HYDROGEN PEROXIDE SENSITIVE REPRESSOR"/>
    <property type="match status" value="1"/>
</dbReference>
<proteinExistence type="predicted"/>
<dbReference type="EMBL" id="PYVU01000013">
    <property type="protein sequence ID" value="PTB97467.1"/>
    <property type="molecule type" value="Genomic_DNA"/>
</dbReference>
<dbReference type="Gene3D" id="1.10.10.10">
    <property type="entry name" value="Winged helix-like DNA-binding domain superfamily/Winged helix DNA-binding domain"/>
    <property type="match status" value="1"/>
</dbReference>
<feature type="binding site" evidence="1">
    <location>
        <position position="98"/>
    </location>
    <ligand>
        <name>Zn(2+)</name>
        <dbReference type="ChEBI" id="CHEBI:29105"/>
    </ligand>
</feature>
<gene>
    <name evidence="2" type="ORF">C9994_02810</name>
</gene>
<dbReference type="GO" id="GO:0008270">
    <property type="term" value="F:zinc ion binding"/>
    <property type="evidence" value="ECO:0007669"/>
    <property type="project" value="TreeGrafter"/>
</dbReference>
<dbReference type="GO" id="GO:1900376">
    <property type="term" value="P:regulation of secondary metabolite biosynthetic process"/>
    <property type="evidence" value="ECO:0007669"/>
    <property type="project" value="TreeGrafter"/>
</dbReference>
<feature type="binding site" evidence="1">
    <location>
        <position position="134"/>
    </location>
    <ligand>
        <name>Zn(2+)</name>
        <dbReference type="ChEBI" id="CHEBI:29105"/>
    </ligand>
</feature>
<name>A0A2T4DUI2_9BACT</name>
<reference evidence="2 3" key="1">
    <citation type="submission" date="2018-03" db="EMBL/GenBank/DDBJ databases">
        <title>Cross-interface Injection: A General Nanoliter Liquid Handling Method Applied to Single Cells Genome Amplification Automated Nanoliter Liquid Handling Applied to Single Cell Multiple Displacement Amplification.</title>
        <authorList>
            <person name="Yun J."/>
            <person name="Xu P."/>
            <person name="Xu J."/>
            <person name="Dai X."/>
            <person name="Wang Y."/>
            <person name="Zheng X."/>
            <person name="Cao C."/>
            <person name="Yi Q."/>
            <person name="Zhu Y."/>
            <person name="Wang L."/>
            <person name="Dong Z."/>
            <person name="Huang Y."/>
            <person name="Huang L."/>
            <person name="Du W."/>
        </authorList>
    </citation>
    <scope>NUCLEOTIDE SEQUENCE [LARGE SCALE GENOMIC DNA]</scope>
    <source>
        <strain evidence="2 3">Z-D1-2</strain>
    </source>
</reference>
<organism evidence="2 3">
    <name type="scientific">Marivirga lumbricoides</name>
    <dbReference type="NCBI Taxonomy" id="1046115"/>
    <lineage>
        <taxon>Bacteria</taxon>
        <taxon>Pseudomonadati</taxon>
        <taxon>Bacteroidota</taxon>
        <taxon>Cytophagia</taxon>
        <taxon>Cytophagales</taxon>
        <taxon>Marivirgaceae</taxon>
        <taxon>Marivirga</taxon>
    </lineage>
</organism>
<accession>A0A2T4DUI2</accession>
<dbReference type="PANTHER" id="PTHR33202">
    <property type="entry name" value="ZINC UPTAKE REGULATION PROTEIN"/>
    <property type="match status" value="1"/>
</dbReference>
<dbReference type="InterPro" id="IPR036390">
    <property type="entry name" value="WH_DNA-bd_sf"/>
</dbReference>
<dbReference type="InterPro" id="IPR036388">
    <property type="entry name" value="WH-like_DNA-bd_sf"/>
</dbReference>
<sequence length="139" mass="15869">MTNEALEQRLLKHQIKPTAMRMLVLNHLNKTSAAISLKALYDDFYPADRITLYRTLKVFEEKGLVHSIDDGSGAPKFALCEAACDVKEHNDSHIHFHCEKCNKTYCLQKFDIPDIHLPKRFIQKEVNLLVNGICDQCAA</sequence>
<dbReference type="Proteomes" id="UP000240608">
    <property type="component" value="Unassembled WGS sequence"/>
</dbReference>
<evidence type="ECO:0000313" key="2">
    <source>
        <dbReference type="EMBL" id="PTB97467.1"/>
    </source>
</evidence>
<dbReference type="AlphaFoldDB" id="A0A2T4DUI2"/>
<dbReference type="Pfam" id="PF01475">
    <property type="entry name" value="FUR"/>
    <property type="match status" value="1"/>
</dbReference>
<dbReference type="GO" id="GO:0003700">
    <property type="term" value="F:DNA-binding transcription factor activity"/>
    <property type="evidence" value="ECO:0007669"/>
    <property type="project" value="InterPro"/>
</dbReference>
<dbReference type="GO" id="GO:0000976">
    <property type="term" value="F:transcription cis-regulatory region binding"/>
    <property type="evidence" value="ECO:0007669"/>
    <property type="project" value="TreeGrafter"/>
</dbReference>
<comment type="cofactor">
    <cofactor evidence="1">
        <name>Zn(2+)</name>
        <dbReference type="ChEBI" id="CHEBI:29105"/>
    </cofactor>
    <text evidence="1">Binds 1 zinc ion per subunit.</text>
</comment>
<evidence type="ECO:0000256" key="1">
    <source>
        <dbReference type="PIRSR" id="PIRSR602481-1"/>
    </source>
</evidence>
<feature type="binding site" evidence="1">
    <location>
        <position position="101"/>
    </location>
    <ligand>
        <name>Zn(2+)</name>
        <dbReference type="ChEBI" id="CHEBI:29105"/>
    </ligand>
</feature>
<evidence type="ECO:0000313" key="3">
    <source>
        <dbReference type="Proteomes" id="UP000240608"/>
    </source>
</evidence>
<dbReference type="InterPro" id="IPR002481">
    <property type="entry name" value="FUR"/>
</dbReference>
<dbReference type="SUPFAM" id="SSF46785">
    <property type="entry name" value="Winged helix' DNA-binding domain"/>
    <property type="match status" value="1"/>
</dbReference>
<feature type="binding site" evidence="1">
    <location>
        <position position="137"/>
    </location>
    <ligand>
        <name>Zn(2+)</name>
        <dbReference type="ChEBI" id="CHEBI:29105"/>
    </ligand>
</feature>
<keyword evidence="1" id="KW-0862">Zinc</keyword>